<gene>
    <name evidence="2" type="ORF">DYI37_00910</name>
</gene>
<name>A0A371XAJ5_9HYPH</name>
<evidence type="ECO:0000313" key="2">
    <source>
        <dbReference type="EMBL" id="RFC66064.1"/>
    </source>
</evidence>
<evidence type="ECO:0000259" key="1">
    <source>
        <dbReference type="Pfam" id="PF01755"/>
    </source>
</evidence>
<dbReference type="InterPro" id="IPR002654">
    <property type="entry name" value="Glyco_trans_25"/>
</dbReference>
<dbReference type="Proteomes" id="UP000264310">
    <property type="component" value="Unassembled WGS sequence"/>
</dbReference>
<dbReference type="Pfam" id="PF01755">
    <property type="entry name" value="Glyco_transf_25"/>
    <property type="match status" value="1"/>
</dbReference>
<dbReference type="CDD" id="cd06532">
    <property type="entry name" value="Glyco_transf_25"/>
    <property type="match status" value="1"/>
</dbReference>
<keyword evidence="3" id="KW-1185">Reference proteome</keyword>
<feature type="domain" description="Glycosyl transferase family 25" evidence="1">
    <location>
        <begin position="7"/>
        <end position="167"/>
    </location>
</feature>
<dbReference type="EMBL" id="QURL01000001">
    <property type="protein sequence ID" value="RFC66064.1"/>
    <property type="molecule type" value="Genomic_DNA"/>
</dbReference>
<sequence>MIAASYINLDRAAERRAFMERQAQRVGLKLERFPAVSADDVGEARFAALSNRWERPLARVEIALLLSHASLWRKAVETDAPLAVFEDDALLSPRLPEFLSRDLRGYDLINLEYCGRRKFFRRYAGAGDLIDVVRDKSGSGAYVVSPQGAGKLLAALETASGPSDAFMFAFGRVEIAQVEPALAIQAVVLEAEGRDPGIETTRQIHQPPPAAMSKPENWIFAWRRFLTQLRFVPLHLGRGSFYEFRKPRIDLSEFSADE</sequence>
<accession>A0A371XAJ5</accession>
<dbReference type="OrthoDB" id="259382at2"/>
<organism evidence="2 3">
    <name type="scientific">Fulvimarina endophytica</name>
    <dbReference type="NCBI Taxonomy" id="2293836"/>
    <lineage>
        <taxon>Bacteria</taxon>
        <taxon>Pseudomonadati</taxon>
        <taxon>Pseudomonadota</taxon>
        <taxon>Alphaproteobacteria</taxon>
        <taxon>Hyphomicrobiales</taxon>
        <taxon>Aurantimonadaceae</taxon>
        <taxon>Fulvimarina</taxon>
    </lineage>
</organism>
<protein>
    <recommendedName>
        <fullName evidence="1">Glycosyl transferase family 25 domain-containing protein</fullName>
    </recommendedName>
</protein>
<dbReference type="RefSeq" id="WP_116681314.1">
    <property type="nucleotide sequence ID" value="NZ_QURL01000001.1"/>
</dbReference>
<reference evidence="2 3" key="1">
    <citation type="submission" date="2018-08" db="EMBL/GenBank/DDBJ databases">
        <title>Fulvimarina sp. 85, whole genome shotgun sequence.</title>
        <authorList>
            <person name="Tuo L."/>
        </authorList>
    </citation>
    <scope>NUCLEOTIDE SEQUENCE [LARGE SCALE GENOMIC DNA]</scope>
    <source>
        <strain evidence="2 3">85</strain>
    </source>
</reference>
<comment type="caution">
    <text evidence="2">The sequence shown here is derived from an EMBL/GenBank/DDBJ whole genome shotgun (WGS) entry which is preliminary data.</text>
</comment>
<proteinExistence type="predicted"/>
<evidence type="ECO:0000313" key="3">
    <source>
        <dbReference type="Proteomes" id="UP000264310"/>
    </source>
</evidence>
<dbReference type="AlphaFoldDB" id="A0A371XAJ5"/>